<gene>
    <name evidence="1" type="ORF">FJTKL_15124</name>
</gene>
<keyword evidence="2" id="KW-1185">Reference proteome</keyword>
<proteinExistence type="predicted"/>
<accession>A0ABR4E5W5</accession>
<comment type="caution">
    <text evidence="1">The sequence shown here is derived from an EMBL/GenBank/DDBJ whole genome shotgun (WGS) entry which is preliminary data.</text>
</comment>
<evidence type="ECO:0000313" key="1">
    <source>
        <dbReference type="EMBL" id="KAL2277834.1"/>
    </source>
</evidence>
<reference evidence="1 2" key="1">
    <citation type="submission" date="2024-03" db="EMBL/GenBank/DDBJ databases">
        <title>A high-quality draft genome sequence of Diaporthe vaccinii, a causative agent of upright dieback and viscid rot disease in cranberry plants.</title>
        <authorList>
            <person name="Sarrasin M."/>
            <person name="Lang B.F."/>
            <person name="Burger G."/>
        </authorList>
    </citation>
    <scope>NUCLEOTIDE SEQUENCE [LARGE SCALE GENOMIC DNA]</scope>
    <source>
        <strain evidence="1 2">IS7</strain>
    </source>
</reference>
<dbReference type="Proteomes" id="UP001600888">
    <property type="component" value="Unassembled WGS sequence"/>
</dbReference>
<organism evidence="1 2">
    <name type="scientific">Diaporthe vaccinii</name>
    <dbReference type="NCBI Taxonomy" id="105482"/>
    <lineage>
        <taxon>Eukaryota</taxon>
        <taxon>Fungi</taxon>
        <taxon>Dikarya</taxon>
        <taxon>Ascomycota</taxon>
        <taxon>Pezizomycotina</taxon>
        <taxon>Sordariomycetes</taxon>
        <taxon>Sordariomycetidae</taxon>
        <taxon>Diaporthales</taxon>
        <taxon>Diaporthaceae</taxon>
        <taxon>Diaporthe</taxon>
        <taxon>Diaporthe eres species complex</taxon>
    </lineage>
</organism>
<dbReference type="EMBL" id="JBAWTH010000093">
    <property type="protein sequence ID" value="KAL2277834.1"/>
    <property type="molecule type" value="Genomic_DNA"/>
</dbReference>
<evidence type="ECO:0000313" key="2">
    <source>
        <dbReference type="Proteomes" id="UP001600888"/>
    </source>
</evidence>
<name>A0ABR4E5W5_9PEZI</name>
<sequence length="101" mass="11197">MKAALMRQIGTSLISDPDAIPLKFYHKSLHSAHELQPYPRLMIHKPLAGPGPSDISAATLWLWAPVSCEITLDSTPDHGFTLASRASHDQLKEVIDELKDR</sequence>
<protein>
    <submittedName>
        <fullName evidence="1">Uncharacterized protein</fullName>
    </submittedName>
</protein>